<proteinExistence type="inferred from homology"/>
<dbReference type="Pfam" id="PF03439">
    <property type="entry name" value="Spt5-NGN"/>
    <property type="match status" value="1"/>
</dbReference>
<dbReference type="SMART" id="SM00738">
    <property type="entry name" value="NGN"/>
    <property type="match status" value="1"/>
</dbReference>
<dbReference type="InterPro" id="IPR011590">
    <property type="entry name" value="Spt5_arc"/>
</dbReference>
<keyword evidence="2" id="KW-0805">Transcription regulation</keyword>
<dbReference type="GO" id="GO:0005840">
    <property type="term" value="C:ribosome"/>
    <property type="evidence" value="ECO:0007669"/>
    <property type="project" value="InterPro"/>
</dbReference>
<accession>A0A133U4P3</accession>
<feature type="domain" description="NusG-like N-terminal" evidence="5">
    <location>
        <begin position="6"/>
        <end position="90"/>
    </location>
</feature>
<protein>
    <recommendedName>
        <fullName evidence="4">Transcription elongation factor Spt5</fullName>
    </recommendedName>
</protein>
<comment type="similarity">
    <text evidence="1">Belongs to the SPT5 family.</text>
</comment>
<dbReference type="Gene3D" id="2.30.30.30">
    <property type="match status" value="1"/>
</dbReference>
<reference evidence="6 7" key="1">
    <citation type="journal article" date="2016" name="Sci. Rep.">
        <title>Metabolic traits of an uncultured archaeal lineage -MSBL1- from brine pools of the Red Sea.</title>
        <authorList>
            <person name="Mwirichia R."/>
            <person name="Alam I."/>
            <person name="Rashid M."/>
            <person name="Vinu M."/>
            <person name="Ba-Alawi W."/>
            <person name="Anthony Kamau A."/>
            <person name="Kamanda Ngugi D."/>
            <person name="Goker M."/>
            <person name="Klenk H.P."/>
            <person name="Bajic V."/>
            <person name="Stingl U."/>
        </authorList>
    </citation>
    <scope>NUCLEOTIDE SEQUENCE [LARGE SCALE GENOMIC DNA]</scope>
    <source>
        <strain evidence="6">SCGC-AAA259D14</strain>
    </source>
</reference>
<evidence type="ECO:0000256" key="4">
    <source>
        <dbReference type="NCBIfam" id="TIGR00405"/>
    </source>
</evidence>
<name>A0A133U4P3_9EURY</name>
<evidence type="ECO:0000313" key="7">
    <source>
        <dbReference type="Proteomes" id="UP000070589"/>
    </source>
</evidence>
<dbReference type="InterPro" id="IPR008991">
    <property type="entry name" value="Translation_prot_SH3-like_sf"/>
</dbReference>
<dbReference type="GO" id="GO:0006354">
    <property type="term" value="P:DNA-templated transcription elongation"/>
    <property type="evidence" value="ECO:0007669"/>
    <property type="project" value="InterPro"/>
</dbReference>
<evidence type="ECO:0000313" key="6">
    <source>
        <dbReference type="EMBL" id="KXA89155.1"/>
    </source>
</evidence>
<dbReference type="SUPFAM" id="SSF50104">
    <property type="entry name" value="Translation proteins SH3-like domain"/>
    <property type="match status" value="1"/>
</dbReference>
<evidence type="ECO:0000256" key="3">
    <source>
        <dbReference type="ARBA" id="ARBA00023163"/>
    </source>
</evidence>
<dbReference type="NCBIfam" id="TIGR00405">
    <property type="entry name" value="KOW_elon_Spt5"/>
    <property type="match status" value="1"/>
</dbReference>
<evidence type="ECO:0000259" key="5">
    <source>
        <dbReference type="SMART" id="SM00738"/>
    </source>
</evidence>
<dbReference type="InterPro" id="IPR005824">
    <property type="entry name" value="KOW"/>
</dbReference>
<dbReference type="AlphaFoldDB" id="A0A133U4P3"/>
<dbReference type="InterPro" id="IPR005825">
    <property type="entry name" value="Ribosomal_uL24_CS"/>
</dbReference>
<organism evidence="6 7">
    <name type="scientific">candidate division MSBL1 archaeon SCGC-AAA259D14</name>
    <dbReference type="NCBI Taxonomy" id="1698261"/>
    <lineage>
        <taxon>Archaea</taxon>
        <taxon>Methanobacteriati</taxon>
        <taxon>Methanobacteriota</taxon>
        <taxon>candidate division MSBL1</taxon>
    </lineage>
</organism>
<keyword evidence="7" id="KW-1185">Reference proteome</keyword>
<dbReference type="PROSITE" id="PS01108">
    <property type="entry name" value="RIBOSOMAL_L24"/>
    <property type="match status" value="1"/>
</dbReference>
<dbReference type="Proteomes" id="UP000070589">
    <property type="component" value="Unassembled WGS sequence"/>
</dbReference>
<evidence type="ECO:0000256" key="1">
    <source>
        <dbReference type="ARBA" id="ARBA00006956"/>
    </source>
</evidence>
<dbReference type="InterPro" id="IPR006645">
    <property type="entry name" value="NGN-like_dom"/>
</dbReference>
<dbReference type="InterPro" id="IPR005100">
    <property type="entry name" value="NGN-domain"/>
</dbReference>
<gene>
    <name evidence="6" type="ORF">AKJ62_03680</name>
</gene>
<dbReference type="InterPro" id="IPR014722">
    <property type="entry name" value="Rib_uL2_dom2"/>
</dbReference>
<evidence type="ECO:0000256" key="2">
    <source>
        <dbReference type="ARBA" id="ARBA00023015"/>
    </source>
</evidence>
<sequence>MGEEPESKIFAIRTVINREREVAELIEDQNDYKDLSLKAILVSPRTSGYVYAEATSEAEILRATEDVKLVKDVIEKPASREDLEKILNPRPPVADVSYGDTVEIINGEFKGERGKVANISHSEEEVTVRMKTTAVSFSTTVGMDEVKPVEGNRA</sequence>
<dbReference type="Pfam" id="PF00467">
    <property type="entry name" value="KOW"/>
    <property type="match status" value="1"/>
</dbReference>
<dbReference type="EMBL" id="LHXL01000053">
    <property type="protein sequence ID" value="KXA89155.1"/>
    <property type="molecule type" value="Genomic_DNA"/>
</dbReference>
<dbReference type="InterPro" id="IPR036735">
    <property type="entry name" value="NGN_dom_sf"/>
</dbReference>
<keyword evidence="3" id="KW-0804">Transcription</keyword>
<comment type="caution">
    <text evidence="6">The sequence shown here is derived from an EMBL/GenBank/DDBJ whole genome shotgun (WGS) entry which is preliminary data.</text>
</comment>
<dbReference type="GO" id="GO:0003746">
    <property type="term" value="F:translation elongation factor activity"/>
    <property type="evidence" value="ECO:0007669"/>
    <property type="project" value="InterPro"/>
</dbReference>
<dbReference type="Gene3D" id="3.30.70.940">
    <property type="entry name" value="NusG, N-terminal domain"/>
    <property type="match status" value="1"/>
</dbReference>
<dbReference type="GO" id="GO:0003735">
    <property type="term" value="F:structural constituent of ribosome"/>
    <property type="evidence" value="ECO:0007669"/>
    <property type="project" value="InterPro"/>
</dbReference>